<dbReference type="GO" id="GO:0042262">
    <property type="term" value="P:DNA protection"/>
    <property type="evidence" value="ECO:0007669"/>
    <property type="project" value="InterPro"/>
</dbReference>
<evidence type="ECO:0000313" key="2">
    <source>
        <dbReference type="Proteomes" id="UP000435187"/>
    </source>
</evidence>
<reference evidence="1 2" key="1">
    <citation type="submission" date="2019-10" db="EMBL/GenBank/DDBJ databases">
        <title>Gracilibacillus salitolerans sp. nov., a moderate halophile isolated from a saline soil in northwest China.</title>
        <authorList>
            <person name="Gan L."/>
        </authorList>
    </citation>
    <scope>NUCLEOTIDE SEQUENCE [LARGE SCALE GENOMIC DNA]</scope>
    <source>
        <strain evidence="1 2">TP2-8</strain>
    </source>
</reference>
<proteinExistence type="predicted"/>
<dbReference type="Pfam" id="PF07352">
    <property type="entry name" value="Phage_Mu_Gam"/>
    <property type="match status" value="1"/>
</dbReference>
<protein>
    <recommendedName>
        <fullName evidence="3">Nuclease inhibitor protein</fullName>
    </recommendedName>
</protein>
<name>A0A6N7QWM2_9BACI</name>
<dbReference type="Proteomes" id="UP000435187">
    <property type="component" value="Unassembled WGS sequence"/>
</dbReference>
<dbReference type="AlphaFoldDB" id="A0A6N7QWM2"/>
<evidence type="ECO:0008006" key="3">
    <source>
        <dbReference type="Google" id="ProtNLM"/>
    </source>
</evidence>
<gene>
    <name evidence="1" type="ORF">GH885_02005</name>
</gene>
<dbReference type="SUPFAM" id="SSF161266">
    <property type="entry name" value="Gam-like"/>
    <property type="match status" value="1"/>
</dbReference>
<comment type="caution">
    <text evidence="1">The sequence shown here is derived from an EMBL/GenBank/DDBJ whole genome shotgun (WGS) entry which is preliminary data.</text>
</comment>
<accession>A0A6N7QWM2</accession>
<keyword evidence="2" id="KW-1185">Reference proteome</keyword>
<dbReference type="GO" id="GO:0003690">
    <property type="term" value="F:double-stranded DNA binding"/>
    <property type="evidence" value="ECO:0007669"/>
    <property type="project" value="InterPro"/>
</dbReference>
<sequence length="177" mass="20692">MELQEYLDQEEQVNESFQIDNDQTANWALRKIKDITQQIQNNSELAQAEIEKIESWEQQEKEKLQQSIDYFQGLLAQYAVKKREEDPKFKSQKLPHGKIGFRKKPAKWNYDKDKIIDSLTKNNMQDFIKVTYKPDIAGIKSLFDVQDGKVFNPETGEVIEGITVEEQGEDFTVKVDD</sequence>
<dbReference type="EMBL" id="WJEE01000002">
    <property type="protein sequence ID" value="MRI65120.1"/>
    <property type="molecule type" value="Genomic_DNA"/>
</dbReference>
<evidence type="ECO:0000313" key="1">
    <source>
        <dbReference type="EMBL" id="MRI65120.1"/>
    </source>
</evidence>
<dbReference type="InterPro" id="IPR009951">
    <property type="entry name" value="Host-nuc_inhib_Gam"/>
</dbReference>
<organism evidence="1 2">
    <name type="scientific">Gracilibacillus thailandensis</name>
    <dbReference type="NCBI Taxonomy" id="563735"/>
    <lineage>
        <taxon>Bacteria</taxon>
        <taxon>Bacillati</taxon>
        <taxon>Bacillota</taxon>
        <taxon>Bacilli</taxon>
        <taxon>Bacillales</taxon>
        <taxon>Bacillaceae</taxon>
        <taxon>Gracilibacillus</taxon>
    </lineage>
</organism>
<dbReference type="RefSeq" id="WP_153833986.1">
    <property type="nucleotide sequence ID" value="NZ_JBHUMW010000105.1"/>
</dbReference>